<gene>
    <name evidence="1" type="ORF">FB465_3300</name>
</gene>
<keyword evidence="2" id="KW-1185">Reference proteome</keyword>
<name>A0A561ERL1_9ACTN</name>
<sequence>MEEQFVWMTTRRIKPGALDDFEGAWRPAPYPQGLRRAYAYWSEDGQEIIGVSFWDGKESCDAWRSSASEAARRSAMAPYVLEEREAFYRGRELTIPTGGAG</sequence>
<dbReference type="OrthoDB" id="3534695at2"/>
<evidence type="ECO:0008006" key="3">
    <source>
        <dbReference type="Google" id="ProtNLM"/>
    </source>
</evidence>
<dbReference type="Proteomes" id="UP000318416">
    <property type="component" value="Unassembled WGS sequence"/>
</dbReference>
<evidence type="ECO:0000313" key="1">
    <source>
        <dbReference type="EMBL" id="TWE18246.1"/>
    </source>
</evidence>
<dbReference type="RefSeq" id="WP_145791419.1">
    <property type="nucleotide sequence ID" value="NZ_BAAABR010000029.1"/>
</dbReference>
<accession>A0A561ERL1</accession>
<proteinExistence type="predicted"/>
<evidence type="ECO:0000313" key="2">
    <source>
        <dbReference type="Proteomes" id="UP000318416"/>
    </source>
</evidence>
<dbReference type="Gene3D" id="3.30.70.100">
    <property type="match status" value="1"/>
</dbReference>
<comment type="caution">
    <text evidence="1">The sequence shown here is derived from an EMBL/GenBank/DDBJ whole genome shotgun (WGS) entry which is preliminary data.</text>
</comment>
<dbReference type="InterPro" id="IPR011008">
    <property type="entry name" value="Dimeric_a/b-barrel"/>
</dbReference>
<protein>
    <recommendedName>
        <fullName evidence="3">Antibiotic biosynthesis monooxygenase</fullName>
    </recommendedName>
</protein>
<organism evidence="1 2">
    <name type="scientific">Kitasatospora atroaurantiaca</name>
    <dbReference type="NCBI Taxonomy" id="285545"/>
    <lineage>
        <taxon>Bacteria</taxon>
        <taxon>Bacillati</taxon>
        <taxon>Actinomycetota</taxon>
        <taxon>Actinomycetes</taxon>
        <taxon>Kitasatosporales</taxon>
        <taxon>Streptomycetaceae</taxon>
        <taxon>Kitasatospora</taxon>
    </lineage>
</organism>
<dbReference type="SUPFAM" id="SSF54909">
    <property type="entry name" value="Dimeric alpha+beta barrel"/>
    <property type="match status" value="1"/>
</dbReference>
<dbReference type="AlphaFoldDB" id="A0A561ERL1"/>
<reference evidence="1 2" key="1">
    <citation type="submission" date="2019-06" db="EMBL/GenBank/DDBJ databases">
        <title>Sequencing the genomes of 1000 actinobacteria strains.</title>
        <authorList>
            <person name="Klenk H.-P."/>
        </authorList>
    </citation>
    <scope>NUCLEOTIDE SEQUENCE [LARGE SCALE GENOMIC DNA]</scope>
    <source>
        <strain evidence="1 2">DSM 41649</strain>
    </source>
</reference>
<dbReference type="EMBL" id="VIVR01000001">
    <property type="protein sequence ID" value="TWE18246.1"/>
    <property type="molecule type" value="Genomic_DNA"/>
</dbReference>